<dbReference type="EMBL" id="QGQD01000060">
    <property type="protein sequence ID" value="TLD00053.1"/>
    <property type="molecule type" value="Genomic_DNA"/>
</dbReference>
<gene>
    <name evidence="1" type="ORF">DSM106044_03143</name>
</gene>
<dbReference type="RefSeq" id="WP_138002869.1">
    <property type="nucleotide sequence ID" value="NZ_QGQD01000060.1"/>
</dbReference>
<protein>
    <submittedName>
        <fullName evidence="1">Uncharacterized protein</fullName>
    </submittedName>
</protein>
<name>A0A4U8Q7F8_9FIRM</name>
<reference evidence="1 2" key="1">
    <citation type="journal article" date="2019" name="Anaerobe">
        <title>Detection of Robinsoniella peoriensis in multiple bone samples of a trauma patient.</title>
        <authorList>
            <person name="Schrottner P."/>
            <person name="Hartwich K."/>
            <person name="Bunk B."/>
            <person name="Schober I."/>
            <person name="Helbig S."/>
            <person name="Rudolph W.W."/>
            <person name="Gunzer F."/>
        </authorList>
    </citation>
    <scope>NUCLEOTIDE SEQUENCE [LARGE SCALE GENOMIC DNA]</scope>
    <source>
        <strain evidence="1 2">DSM 106044</strain>
    </source>
</reference>
<dbReference type="Gene3D" id="1.50.10.20">
    <property type="match status" value="1"/>
</dbReference>
<dbReference type="GO" id="GO:0005975">
    <property type="term" value="P:carbohydrate metabolic process"/>
    <property type="evidence" value="ECO:0007669"/>
    <property type="project" value="InterPro"/>
</dbReference>
<organism evidence="1 2">
    <name type="scientific">Robinsoniella peoriensis</name>
    <dbReference type="NCBI Taxonomy" id="180332"/>
    <lineage>
        <taxon>Bacteria</taxon>
        <taxon>Bacillati</taxon>
        <taxon>Bacillota</taxon>
        <taxon>Clostridia</taxon>
        <taxon>Lachnospirales</taxon>
        <taxon>Lachnospiraceae</taxon>
        <taxon>Robinsoniella</taxon>
    </lineage>
</organism>
<dbReference type="STRING" id="180332.GCA_000797495_03287"/>
<sequence length="588" mass="66506">MSRIQINIENCTGKEYILFPACAYKGNQFDVLPKEYPPLLEPEEMGVNLNTIITDVPRLNKDGSGRIEVTTGDVSVPCVGIFVQAEKKAVFVFTIQQIKGRNIGLAYEKGCVTLTWPAYREMIYRWPHMVKNDEKYVDEEAEIPFQKLEVPCKSIAEFYEIFFRNRKLMKLNDELPDEPSWEELRQIQLEKHNSMNWFEEGQFYGSTTTGSEGNAWETGWVGGGISSYALMKLGGKTEYERSIKTLAHLFRLQGESGIFYSGSNAKGEVIKEKKYEETDGLREFSSVRDSGDALYFLFQHFALMKEVPESMRKGTKGCADAFVKLWNTYGQLGQFVNAVTGEILVGGSAAGGIVPAGLVSAYEYFGDRKYLDAAEEIAAFFYHNFVERGYTTGGPNEILQCPDSESAFALLESYTELYRVTLKPEWLSYAKTAAHLCSSWVAAYNYEFPPASEFNRLEMKTIGTVFANVQNKHSAPGICTLSGGSLKKLYDWTKEECYRRLYEEITITISQYMSTDNRPIYSWDVPKDATSKGLNHVTVPREKLPAGFICERVNMSDWETDRCVGGVFNGSCWSEVSNLLVLTERLAR</sequence>
<accession>A0A4U8Q7F8</accession>
<dbReference type="InterPro" id="IPR008928">
    <property type="entry name" value="6-hairpin_glycosidase_sf"/>
</dbReference>
<dbReference type="Proteomes" id="UP000306509">
    <property type="component" value="Unassembled WGS sequence"/>
</dbReference>
<proteinExistence type="predicted"/>
<evidence type="ECO:0000313" key="1">
    <source>
        <dbReference type="EMBL" id="TLD00053.1"/>
    </source>
</evidence>
<evidence type="ECO:0000313" key="2">
    <source>
        <dbReference type="Proteomes" id="UP000306509"/>
    </source>
</evidence>
<comment type="caution">
    <text evidence="1">The sequence shown here is derived from an EMBL/GenBank/DDBJ whole genome shotgun (WGS) entry which is preliminary data.</text>
</comment>
<dbReference type="SUPFAM" id="SSF48208">
    <property type="entry name" value="Six-hairpin glycosidases"/>
    <property type="match status" value="1"/>
</dbReference>
<dbReference type="AlphaFoldDB" id="A0A4U8Q7F8"/>
<keyword evidence="2" id="KW-1185">Reference proteome</keyword>